<organism evidence="1 2">
    <name type="scientific">Cupriavidus taiwanensis</name>
    <dbReference type="NCBI Taxonomy" id="164546"/>
    <lineage>
        <taxon>Bacteria</taxon>
        <taxon>Pseudomonadati</taxon>
        <taxon>Pseudomonadota</taxon>
        <taxon>Betaproteobacteria</taxon>
        <taxon>Burkholderiales</taxon>
        <taxon>Burkholderiaceae</taxon>
        <taxon>Cupriavidus</taxon>
    </lineage>
</organism>
<name>A0A975ZVB4_9BURK</name>
<protein>
    <submittedName>
        <fullName evidence="1">Uncharacterized protein</fullName>
    </submittedName>
</protein>
<dbReference type="Proteomes" id="UP000256297">
    <property type="component" value="Chromosome CBM2589_b"/>
</dbReference>
<evidence type="ECO:0000313" key="1">
    <source>
        <dbReference type="EMBL" id="SOY39967.1"/>
    </source>
</evidence>
<reference evidence="1 2" key="1">
    <citation type="submission" date="2018-01" db="EMBL/GenBank/DDBJ databases">
        <authorList>
            <person name="Clerissi C."/>
        </authorList>
    </citation>
    <scope>NUCLEOTIDE SEQUENCE [LARGE SCALE GENOMIC DNA]</scope>
    <source>
        <strain evidence="1">Cupriavidus taiwanensis STM 3521</strain>
    </source>
</reference>
<dbReference type="EMBL" id="OFSP01000001">
    <property type="protein sequence ID" value="SOY39967.1"/>
    <property type="molecule type" value="Genomic_DNA"/>
</dbReference>
<gene>
    <name evidence="1" type="ORF">CBM2589_B10248</name>
</gene>
<sequence>MGVVLSLLRGGRNQEPCERCRRHGGLGGESRRDKRLGLAETSHAGTNRIGFEGTLSAARPIRTAPLFHPTG</sequence>
<dbReference type="AlphaFoldDB" id="A0A975ZVB4"/>
<proteinExistence type="predicted"/>
<evidence type="ECO:0000313" key="2">
    <source>
        <dbReference type="Proteomes" id="UP000256297"/>
    </source>
</evidence>
<comment type="caution">
    <text evidence="1">The sequence shown here is derived from an EMBL/GenBank/DDBJ whole genome shotgun (WGS) entry which is preliminary data.</text>
</comment>
<accession>A0A975ZVB4</accession>